<organism evidence="7 8">
    <name type="scientific">Thermogymnomonas acidicola</name>
    <dbReference type="NCBI Taxonomy" id="399579"/>
    <lineage>
        <taxon>Archaea</taxon>
        <taxon>Methanobacteriati</taxon>
        <taxon>Thermoplasmatota</taxon>
        <taxon>Thermoplasmata</taxon>
        <taxon>Thermoplasmatales</taxon>
        <taxon>Thermogymnomonas</taxon>
    </lineage>
</organism>
<dbReference type="SUPFAM" id="SSF102462">
    <property type="entry name" value="Peptidyl-tRNA hydrolase II"/>
    <property type="match status" value="1"/>
</dbReference>
<keyword evidence="3 7" id="KW-0378">Hydrolase</keyword>
<evidence type="ECO:0000256" key="5">
    <source>
        <dbReference type="ARBA" id="ARBA00048707"/>
    </source>
</evidence>
<dbReference type="PANTHER" id="PTHR12649:SF11">
    <property type="entry name" value="PEPTIDYL-TRNA HYDROLASE 2, MITOCHONDRIAL"/>
    <property type="match status" value="1"/>
</dbReference>
<dbReference type="RefSeq" id="WP_075057082.1">
    <property type="nucleotide sequence ID" value="NZ_BMNY01000001.1"/>
</dbReference>
<name>A0AA37BQR3_9ARCH</name>
<dbReference type="InterPro" id="IPR002833">
    <property type="entry name" value="PTH2"/>
</dbReference>
<evidence type="ECO:0000256" key="6">
    <source>
        <dbReference type="ARBA" id="ARBA00050038"/>
    </source>
</evidence>
<comment type="catalytic activity">
    <reaction evidence="5">
        <text>an N-acyl-L-alpha-aminoacyl-tRNA + H2O = an N-acyl-L-amino acid + a tRNA + H(+)</text>
        <dbReference type="Rhea" id="RHEA:54448"/>
        <dbReference type="Rhea" id="RHEA-COMP:10123"/>
        <dbReference type="Rhea" id="RHEA-COMP:13883"/>
        <dbReference type="ChEBI" id="CHEBI:15377"/>
        <dbReference type="ChEBI" id="CHEBI:15378"/>
        <dbReference type="ChEBI" id="CHEBI:59874"/>
        <dbReference type="ChEBI" id="CHEBI:78442"/>
        <dbReference type="ChEBI" id="CHEBI:138191"/>
        <dbReference type="EC" id="3.1.1.29"/>
    </reaction>
</comment>
<comment type="function">
    <text evidence="1">The natural substrate for this enzyme may be peptidyl-tRNAs which drop off the ribosome during protein synthesis.</text>
</comment>
<dbReference type="AlphaFoldDB" id="A0AA37BQR3"/>
<sequence length="119" mass="13115">MVGELKMVFAVRRDLDLGKGKIAAQVAHAAVSCALRSMERQRDKFDEWMRQGQKKIVVKVPGIEDIIRIREKAASMGIIFEVVTDAGLTQTEPGTVTCIGLGPDSSERLDTITGMYHLL</sequence>
<evidence type="ECO:0000313" key="7">
    <source>
        <dbReference type="EMBL" id="GGM68924.1"/>
    </source>
</evidence>
<evidence type="ECO:0000256" key="4">
    <source>
        <dbReference type="ARBA" id="ARBA00038050"/>
    </source>
</evidence>
<dbReference type="CDD" id="cd02430">
    <property type="entry name" value="PTH2"/>
    <property type="match status" value="1"/>
</dbReference>
<accession>A0AA37BQR3</accession>
<gene>
    <name evidence="7" type="ORF">GCM10007108_03820</name>
</gene>
<evidence type="ECO:0000313" key="8">
    <source>
        <dbReference type="Proteomes" id="UP000632195"/>
    </source>
</evidence>
<dbReference type="InterPro" id="IPR023476">
    <property type="entry name" value="Pep_tRNA_hydro_II_dom_sf"/>
</dbReference>
<dbReference type="GO" id="GO:0004045">
    <property type="term" value="F:peptidyl-tRNA hydrolase activity"/>
    <property type="evidence" value="ECO:0007669"/>
    <property type="project" value="UniProtKB-EC"/>
</dbReference>
<dbReference type="NCBIfam" id="NF003314">
    <property type="entry name" value="PRK04322.1"/>
    <property type="match status" value="1"/>
</dbReference>
<evidence type="ECO:0000256" key="2">
    <source>
        <dbReference type="ARBA" id="ARBA00013260"/>
    </source>
</evidence>
<dbReference type="NCBIfam" id="TIGR00283">
    <property type="entry name" value="arch_pth2"/>
    <property type="match status" value="1"/>
</dbReference>
<comment type="caution">
    <text evidence="7">The sequence shown here is derived from an EMBL/GenBank/DDBJ whole genome shotgun (WGS) entry which is preliminary data.</text>
</comment>
<dbReference type="EC" id="3.1.1.29" evidence="2"/>
<reference evidence="7" key="2">
    <citation type="submission" date="2022-09" db="EMBL/GenBank/DDBJ databases">
        <authorList>
            <person name="Sun Q."/>
            <person name="Ohkuma M."/>
        </authorList>
    </citation>
    <scope>NUCLEOTIDE SEQUENCE</scope>
    <source>
        <strain evidence="7">JCM 13583</strain>
    </source>
</reference>
<comment type="similarity">
    <text evidence="4">Belongs to the PTH2 family.</text>
</comment>
<protein>
    <recommendedName>
        <fullName evidence="6">Peptidyl-tRNA hydrolase</fullName>
        <ecNumber evidence="2">3.1.1.29</ecNumber>
    </recommendedName>
</protein>
<keyword evidence="8" id="KW-1185">Reference proteome</keyword>
<proteinExistence type="inferred from homology"/>
<dbReference type="FunFam" id="3.40.1490.10:FF:000001">
    <property type="entry name" value="Peptidyl-tRNA hydrolase 2"/>
    <property type="match status" value="1"/>
</dbReference>
<dbReference type="PANTHER" id="PTHR12649">
    <property type="entry name" value="PEPTIDYL-TRNA HYDROLASE 2"/>
    <property type="match status" value="1"/>
</dbReference>
<dbReference type="Pfam" id="PF01981">
    <property type="entry name" value="PTH2"/>
    <property type="match status" value="1"/>
</dbReference>
<dbReference type="PROSITE" id="PS51257">
    <property type="entry name" value="PROKAR_LIPOPROTEIN"/>
    <property type="match status" value="1"/>
</dbReference>
<reference evidence="7" key="1">
    <citation type="journal article" date="2014" name="Int. J. Syst. Evol. Microbiol.">
        <title>Complete genome sequence of Corynebacterium casei LMG S-19264T (=DSM 44701T), isolated from a smear-ripened cheese.</title>
        <authorList>
            <consortium name="US DOE Joint Genome Institute (JGI-PGF)"/>
            <person name="Walter F."/>
            <person name="Albersmeier A."/>
            <person name="Kalinowski J."/>
            <person name="Ruckert C."/>
        </authorList>
    </citation>
    <scope>NUCLEOTIDE SEQUENCE</scope>
    <source>
        <strain evidence="7">JCM 13583</strain>
    </source>
</reference>
<dbReference type="GO" id="GO:0005829">
    <property type="term" value="C:cytosol"/>
    <property type="evidence" value="ECO:0007669"/>
    <property type="project" value="TreeGrafter"/>
</dbReference>
<evidence type="ECO:0000256" key="1">
    <source>
        <dbReference type="ARBA" id="ARBA00003043"/>
    </source>
</evidence>
<dbReference type="EMBL" id="BMNY01000001">
    <property type="protein sequence ID" value="GGM68924.1"/>
    <property type="molecule type" value="Genomic_DNA"/>
</dbReference>
<dbReference type="Proteomes" id="UP000632195">
    <property type="component" value="Unassembled WGS sequence"/>
</dbReference>
<dbReference type="Gene3D" id="3.40.1490.10">
    <property type="entry name" value="Bit1"/>
    <property type="match status" value="1"/>
</dbReference>
<evidence type="ECO:0000256" key="3">
    <source>
        <dbReference type="ARBA" id="ARBA00022801"/>
    </source>
</evidence>